<feature type="region of interest" description="Disordered" evidence="1">
    <location>
        <begin position="266"/>
        <end position="309"/>
    </location>
</feature>
<keyword evidence="3" id="KW-1185">Reference proteome</keyword>
<evidence type="ECO:0000256" key="1">
    <source>
        <dbReference type="SAM" id="MobiDB-lite"/>
    </source>
</evidence>
<evidence type="ECO:0000313" key="3">
    <source>
        <dbReference type="Proteomes" id="UP000268093"/>
    </source>
</evidence>
<accession>A0A433DP21</accession>
<dbReference type="EMBL" id="RBNI01000001">
    <property type="protein sequence ID" value="RUP52485.1"/>
    <property type="molecule type" value="Genomic_DNA"/>
</dbReference>
<gene>
    <name evidence="2" type="ORF">BC936DRAFT_136532</name>
</gene>
<protein>
    <submittedName>
        <fullName evidence="2">Uncharacterized protein</fullName>
    </submittedName>
</protein>
<dbReference type="AlphaFoldDB" id="A0A433DP21"/>
<proteinExistence type="predicted"/>
<organism evidence="2 3">
    <name type="scientific">Jimgerdemannia flammicorona</name>
    <dbReference type="NCBI Taxonomy" id="994334"/>
    <lineage>
        <taxon>Eukaryota</taxon>
        <taxon>Fungi</taxon>
        <taxon>Fungi incertae sedis</taxon>
        <taxon>Mucoromycota</taxon>
        <taxon>Mucoromycotina</taxon>
        <taxon>Endogonomycetes</taxon>
        <taxon>Endogonales</taxon>
        <taxon>Endogonaceae</taxon>
        <taxon>Jimgerdemannia</taxon>
    </lineage>
</organism>
<reference evidence="2 3" key="1">
    <citation type="journal article" date="2018" name="New Phytol.">
        <title>Phylogenomics of Endogonaceae and evolution of mycorrhizas within Mucoromycota.</title>
        <authorList>
            <person name="Chang Y."/>
            <person name="Desiro A."/>
            <person name="Na H."/>
            <person name="Sandor L."/>
            <person name="Lipzen A."/>
            <person name="Clum A."/>
            <person name="Barry K."/>
            <person name="Grigoriev I.V."/>
            <person name="Martin F.M."/>
            <person name="Stajich J.E."/>
            <person name="Smith M.E."/>
            <person name="Bonito G."/>
            <person name="Spatafora J.W."/>
        </authorList>
    </citation>
    <scope>NUCLEOTIDE SEQUENCE [LARGE SCALE GENOMIC DNA]</scope>
    <source>
        <strain evidence="2 3">GMNB39</strain>
    </source>
</reference>
<comment type="caution">
    <text evidence="2">The sequence shown here is derived from an EMBL/GenBank/DDBJ whole genome shotgun (WGS) entry which is preliminary data.</text>
</comment>
<sequence length="309" mass="35786">MGLPLEQTLPLLLEHEHSLRWNFSHSAERFKFYFRVHSYLTGYTISNNLTEATLIIRFFSPLFEKIMTSLSDKLIWKWGESTLITSASRRNSQTEDDRVQLGQRTDAIGSLYMNQLEIMLIEFSPPSEQLYGSKARSDRSKIIQDMKDALDRVLLTVLRGSNRQELEQVFVIGVQVVGQKVMVDIMNLAYNKVYRFQEIDVFNLPLNERDMRCQFGPMLLGFLRLKSYVDHIICFIEKLCERYAGQSELISDSAVEQMIYRSTHSTLSPTIPRARRNSDKKGRQLTPSASASSSPGRKKLREQEQEQEQ</sequence>
<name>A0A433DP21_9FUNG</name>
<feature type="compositionally biased region" description="Polar residues" evidence="1">
    <location>
        <begin position="285"/>
        <end position="295"/>
    </location>
</feature>
<dbReference type="Proteomes" id="UP000268093">
    <property type="component" value="Unassembled WGS sequence"/>
</dbReference>
<evidence type="ECO:0000313" key="2">
    <source>
        <dbReference type="EMBL" id="RUP52485.1"/>
    </source>
</evidence>